<dbReference type="Gene3D" id="3.30.1600.10">
    <property type="entry name" value="SIR2/SIRT2 'Small Domain"/>
    <property type="match status" value="1"/>
</dbReference>
<dbReference type="InterPro" id="IPR003000">
    <property type="entry name" value="Sirtuin"/>
</dbReference>
<evidence type="ECO:0000313" key="7">
    <source>
        <dbReference type="Proteomes" id="UP001501757"/>
    </source>
</evidence>
<organism evidence="6 7">
    <name type="scientific">Bowmanella denitrificans</name>
    <dbReference type="NCBI Taxonomy" id="366582"/>
    <lineage>
        <taxon>Bacteria</taxon>
        <taxon>Pseudomonadati</taxon>
        <taxon>Pseudomonadota</taxon>
        <taxon>Gammaproteobacteria</taxon>
        <taxon>Alteromonadales</taxon>
        <taxon>Alteromonadaceae</taxon>
        <taxon>Bowmanella</taxon>
    </lineage>
</organism>
<dbReference type="RefSeq" id="WP_343842034.1">
    <property type="nucleotide sequence ID" value="NZ_BAAAEI010000006.1"/>
</dbReference>
<evidence type="ECO:0000259" key="5">
    <source>
        <dbReference type="PROSITE" id="PS50305"/>
    </source>
</evidence>
<comment type="catalytic activity">
    <reaction evidence="3">
        <text>N(6)-acetyl-L-lysyl-[protein] + NAD(+) + H2O = 2''-O-acetyl-ADP-D-ribose + nicotinamide + L-lysyl-[protein]</text>
        <dbReference type="Rhea" id="RHEA:43636"/>
        <dbReference type="Rhea" id="RHEA-COMP:9752"/>
        <dbReference type="Rhea" id="RHEA-COMP:10731"/>
        <dbReference type="ChEBI" id="CHEBI:15377"/>
        <dbReference type="ChEBI" id="CHEBI:17154"/>
        <dbReference type="ChEBI" id="CHEBI:29969"/>
        <dbReference type="ChEBI" id="CHEBI:57540"/>
        <dbReference type="ChEBI" id="CHEBI:61930"/>
        <dbReference type="ChEBI" id="CHEBI:83767"/>
        <dbReference type="EC" id="2.3.1.286"/>
    </reaction>
</comment>
<dbReference type="NCBIfam" id="NF001755">
    <property type="entry name" value="PRK00481.1-5"/>
    <property type="match status" value="1"/>
</dbReference>
<reference evidence="6 7" key="1">
    <citation type="journal article" date="2019" name="Int. J. Syst. Evol. Microbiol.">
        <title>The Global Catalogue of Microorganisms (GCM) 10K type strain sequencing project: providing services to taxonomists for standard genome sequencing and annotation.</title>
        <authorList>
            <consortium name="The Broad Institute Genomics Platform"/>
            <consortium name="The Broad Institute Genome Sequencing Center for Infectious Disease"/>
            <person name="Wu L."/>
            <person name="Ma J."/>
        </authorList>
    </citation>
    <scope>NUCLEOTIDE SEQUENCE [LARGE SCALE GENOMIC DNA]</scope>
    <source>
        <strain evidence="6 7">JCM 13378</strain>
    </source>
</reference>
<comment type="similarity">
    <text evidence="3">Belongs to the sirtuin family. Class III subfamily.</text>
</comment>
<dbReference type="Pfam" id="PF02146">
    <property type="entry name" value="SIR2"/>
    <property type="match status" value="1"/>
</dbReference>
<dbReference type="InterPro" id="IPR026590">
    <property type="entry name" value="Ssirtuin_cat_dom"/>
</dbReference>
<accession>A0ABN0WSU1</accession>
<dbReference type="PANTHER" id="PTHR11085:SF4">
    <property type="entry name" value="NAD-DEPENDENT PROTEIN DEACYLASE"/>
    <property type="match status" value="1"/>
</dbReference>
<dbReference type="EMBL" id="BAAAEI010000006">
    <property type="protein sequence ID" value="GAA0345856.1"/>
    <property type="molecule type" value="Genomic_DNA"/>
</dbReference>
<dbReference type="PANTHER" id="PTHR11085">
    <property type="entry name" value="NAD-DEPENDENT PROTEIN DEACYLASE SIRTUIN-5, MITOCHONDRIAL-RELATED"/>
    <property type="match status" value="1"/>
</dbReference>
<comment type="caution">
    <text evidence="3 4">Lacks conserved residue(s) required for the propagation of feature annotation.</text>
</comment>
<dbReference type="CDD" id="cd01412">
    <property type="entry name" value="SIRT5_Af1_CobB"/>
    <property type="match status" value="1"/>
</dbReference>
<feature type="domain" description="Deacetylase sirtuin-type" evidence="5">
    <location>
        <begin position="1"/>
        <end position="233"/>
    </location>
</feature>
<keyword evidence="3" id="KW-0862">Zinc</keyword>
<feature type="binding site" evidence="3">
    <location>
        <position position="219"/>
    </location>
    <ligand>
        <name>NAD(+)</name>
        <dbReference type="ChEBI" id="CHEBI:57540"/>
    </ligand>
</feature>
<evidence type="ECO:0000313" key="6">
    <source>
        <dbReference type="EMBL" id="GAA0345856.1"/>
    </source>
</evidence>
<feature type="binding site" evidence="3">
    <location>
        <begin position="203"/>
        <end position="205"/>
    </location>
    <ligand>
        <name>NAD(+)</name>
        <dbReference type="ChEBI" id="CHEBI:57540"/>
    </ligand>
</feature>
<keyword evidence="1" id="KW-0808">Transferase</keyword>
<proteinExistence type="inferred from homology"/>
<dbReference type="Proteomes" id="UP001501757">
    <property type="component" value="Unassembled WGS sequence"/>
</dbReference>
<dbReference type="PROSITE" id="PS50305">
    <property type="entry name" value="SIRTUIN"/>
    <property type="match status" value="1"/>
</dbReference>
<gene>
    <name evidence="3 6" type="primary">cobB</name>
    <name evidence="6" type="ORF">GCM10009092_07930</name>
</gene>
<evidence type="ECO:0000256" key="4">
    <source>
        <dbReference type="PROSITE-ProRule" id="PRU00236"/>
    </source>
</evidence>
<comment type="catalytic activity">
    <reaction evidence="3">
        <text>N(6)-succinyl-L-lysyl-[protein] + NAD(+) + H2O = 2''-O-succinyl-ADP-D-ribose + nicotinamide + L-lysyl-[protein]</text>
        <dbReference type="Rhea" id="RHEA:47668"/>
        <dbReference type="Rhea" id="RHEA-COMP:9752"/>
        <dbReference type="Rhea" id="RHEA-COMP:11877"/>
        <dbReference type="ChEBI" id="CHEBI:15377"/>
        <dbReference type="ChEBI" id="CHEBI:17154"/>
        <dbReference type="ChEBI" id="CHEBI:29969"/>
        <dbReference type="ChEBI" id="CHEBI:57540"/>
        <dbReference type="ChEBI" id="CHEBI:87830"/>
        <dbReference type="ChEBI" id="CHEBI:87832"/>
    </reaction>
</comment>
<protein>
    <recommendedName>
        <fullName evidence="3">NAD-dependent protein deacylase</fullName>
        <ecNumber evidence="3">2.3.1.286</ecNumber>
    </recommendedName>
    <alternativeName>
        <fullName evidence="3">Regulatory protein SIR2 homolog</fullName>
    </alternativeName>
</protein>
<sequence length="236" mass="26133">MKYKNIVVLTGAGISAESGLKTFRDNDGLWEHHQVEDVATPEAFKANPDLVYRFYNQRRQQLLDGSVKPNAAHFALARLEQACEGDFLLVTQNVDNLHQTAGSQRVLPMHGELLKARCTRSGLVHLMTASFNAQDRCPCCHPASTLRPHIVWFGEMPLFMDEILAAIARADLFISIGTSGTVYPAAGFVAEASWAGAYTVELNLDASDGLFIEKRQGRATKIVPRFVEELLLPYSQ</sequence>
<evidence type="ECO:0000256" key="2">
    <source>
        <dbReference type="ARBA" id="ARBA00023027"/>
    </source>
</evidence>
<feature type="active site" description="Proton acceptor" evidence="3">
    <location>
        <position position="110"/>
    </location>
</feature>
<name>A0ABN0WSU1_9ALTE</name>
<keyword evidence="7" id="KW-1185">Reference proteome</keyword>
<comment type="caution">
    <text evidence="6">The sequence shown here is derived from an EMBL/GenBank/DDBJ whole genome shotgun (WGS) entry which is preliminary data.</text>
</comment>
<dbReference type="InterPro" id="IPR050134">
    <property type="entry name" value="NAD-dep_sirtuin_deacylases"/>
</dbReference>
<dbReference type="InterPro" id="IPR029035">
    <property type="entry name" value="DHS-like_NAD/FAD-binding_dom"/>
</dbReference>
<dbReference type="InterPro" id="IPR027546">
    <property type="entry name" value="Sirtuin_class_III"/>
</dbReference>
<feature type="binding site" evidence="3">
    <location>
        <position position="118"/>
    </location>
    <ligand>
        <name>Zn(2+)</name>
        <dbReference type="ChEBI" id="CHEBI:29105"/>
    </ligand>
</feature>
<comment type="subcellular location">
    <subcellularLocation>
        <location evidence="3">Cytoplasm</location>
    </subcellularLocation>
</comment>
<keyword evidence="2 3" id="KW-0520">NAD</keyword>
<feature type="binding site" evidence="3">
    <location>
        <position position="137"/>
    </location>
    <ligand>
        <name>Zn(2+)</name>
        <dbReference type="ChEBI" id="CHEBI:29105"/>
    </ligand>
</feature>
<feature type="binding site" evidence="3">
    <location>
        <begin position="11"/>
        <end position="30"/>
    </location>
    <ligand>
        <name>NAD(+)</name>
        <dbReference type="ChEBI" id="CHEBI:57540"/>
    </ligand>
</feature>
<dbReference type="SUPFAM" id="SSF52467">
    <property type="entry name" value="DHS-like NAD/FAD-binding domain"/>
    <property type="match status" value="1"/>
</dbReference>
<keyword evidence="3" id="KW-0479">Metal-binding</keyword>
<comment type="domain">
    <text evidence="3">2 residues (Tyr-55 and Arg-58) present in a large hydrophobic pocket are probably involved in substrate specificity. They are important for desuccinylation activity, but dispensable for deacetylation activity.</text>
</comment>
<feature type="binding site" evidence="3">
    <location>
        <position position="55"/>
    </location>
    <ligand>
        <name>substrate</name>
    </ligand>
</feature>
<feature type="binding site" evidence="3">
    <location>
        <begin position="92"/>
        <end position="95"/>
    </location>
    <ligand>
        <name>NAD(+)</name>
        <dbReference type="ChEBI" id="CHEBI:57540"/>
    </ligand>
</feature>
<feature type="binding site" evidence="3">
    <location>
        <begin position="177"/>
        <end position="179"/>
    </location>
    <ligand>
        <name>NAD(+)</name>
        <dbReference type="ChEBI" id="CHEBI:57540"/>
    </ligand>
</feature>
<keyword evidence="3" id="KW-0963">Cytoplasm</keyword>
<dbReference type="HAMAP" id="MF_01121">
    <property type="entry name" value="Sirtuin_ClassIII"/>
    <property type="match status" value="1"/>
</dbReference>
<comment type="cofactor">
    <cofactor evidence="3">
        <name>Zn(2+)</name>
        <dbReference type="ChEBI" id="CHEBI:29105"/>
    </cofactor>
    <text evidence="3">Binds 1 zinc ion per subunit.</text>
</comment>
<evidence type="ECO:0000256" key="1">
    <source>
        <dbReference type="ARBA" id="ARBA00022679"/>
    </source>
</evidence>
<feature type="binding site" evidence="3">
    <location>
        <position position="58"/>
    </location>
    <ligand>
        <name>substrate</name>
    </ligand>
</feature>
<evidence type="ECO:0000256" key="3">
    <source>
        <dbReference type="HAMAP-Rule" id="MF_01121"/>
    </source>
</evidence>
<dbReference type="InterPro" id="IPR026591">
    <property type="entry name" value="Sirtuin_cat_small_dom_sf"/>
</dbReference>
<dbReference type="EC" id="2.3.1.286" evidence="3"/>
<comment type="function">
    <text evidence="3">NAD-dependent lysine deacetylase and desuccinylase that specifically removes acetyl and succinyl groups on target proteins. Modulates the activities of several proteins which are inactive in their acylated form.</text>
</comment>
<dbReference type="Gene3D" id="3.40.50.1220">
    <property type="entry name" value="TPP-binding domain"/>
    <property type="match status" value="1"/>
</dbReference>